<dbReference type="AlphaFoldDB" id="A0AAE8M790"/>
<evidence type="ECO:0000313" key="2">
    <source>
        <dbReference type="Proteomes" id="UP001187734"/>
    </source>
</evidence>
<accession>A0AAE8M790</accession>
<comment type="caution">
    <text evidence="1">The sequence shown here is derived from an EMBL/GenBank/DDBJ whole genome shotgun (WGS) entry which is preliminary data.</text>
</comment>
<sequence>MSMKYANILAAEGEIHKSIDGEYRTICGFELIKMHLGQNCNRYPRTRVSWTNQDDKLVTREGHFYSAVAQYLMKNVTDSDEFPGDSLSNVAIRWKPELQELKFEMIKGTAPVLEDGVELDPHRPNKADPSSDVAKEYHLKQDSPALWKGWEDYRLDAERAKRI</sequence>
<dbReference type="Proteomes" id="UP001187734">
    <property type="component" value="Unassembled WGS sequence"/>
</dbReference>
<keyword evidence="2" id="KW-1185">Reference proteome</keyword>
<gene>
    <name evidence="1" type="ORF">FTOL_05244</name>
</gene>
<evidence type="ECO:0000313" key="1">
    <source>
        <dbReference type="EMBL" id="SPJ75513.1"/>
    </source>
</evidence>
<organism evidence="1 2">
    <name type="scientific">Fusarium torulosum</name>
    <dbReference type="NCBI Taxonomy" id="33205"/>
    <lineage>
        <taxon>Eukaryota</taxon>
        <taxon>Fungi</taxon>
        <taxon>Dikarya</taxon>
        <taxon>Ascomycota</taxon>
        <taxon>Pezizomycotina</taxon>
        <taxon>Sordariomycetes</taxon>
        <taxon>Hypocreomycetidae</taxon>
        <taxon>Hypocreales</taxon>
        <taxon>Nectriaceae</taxon>
        <taxon>Fusarium</taxon>
    </lineage>
</organism>
<protein>
    <submittedName>
        <fullName evidence="1">Uncharacterized protein</fullName>
    </submittedName>
</protein>
<proteinExistence type="predicted"/>
<reference evidence="1" key="1">
    <citation type="submission" date="2018-03" db="EMBL/GenBank/DDBJ databases">
        <authorList>
            <person name="Guldener U."/>
        </authorList>
    </citation>
    <scope>NUCLEOTIDE SEQUENCE</scope>
</reference>
<name>A0AAE8M790_9HYPO</name>
<dbReference type="EMBL" id="ONZP01000168">
    <property type="protein sequence ID" value="SPJ75513.1"/>
    <property type="molecule type" value="Genomic_DNA"/>
</dbReference>